<dbReference type="EMBL" id="RJKE01000001">
    <property type="protein sequence ID" value="ROO85092.1"/>
    <property type="molecule type" value="Genomic_DNA"/>
</dbReference>
<evidence type="ECO:0000313" key="1">
    <source>
        <dbReference type="EMBL" id="ROO85092.1"/>
    </source>
</evidence>
<reference evidence="1 2" key="1">
    <citation type="submission" date="2018-11" db="EMBL/GenBank/DDBJ databases">
        <title>Sequencing the genomes of 1000 actinobacteria strains.</title>
        <authorList>
            <person name="Klenk H.-P."/>
        </authorList>
    </citation>
    <scope>NUCLEOTIDE SEQUENCE [LARGE SCALE GENOMIC DNA]</scope>
    <source>
        <strain evidence="1 2">DSM 44254</strain>
    </source>
</reference>
<dbReference type="Pfam" id="PF20062">
    <property type="entry name" value="DUF6461"/>
    <property type="match status" value="1"/>
</dbReference>
<name>A0A3N1CUX7_9ACTN</name>
<dbReference type="AlphaFoldDB" id="A0A3N1CUX7"/>
<proteinExistence type="predicted"/>
<dbReference type="OrthoDB" id="4460129at2"/>
<dbReference type="RefSeq" id="WP_148085944.1">
    <property type="nucleotide sequence ID" value="NZ_RJKE01000001.1"/>
</dbReference>
<sequence>MSASVADYSWFRSFRRGLLDEYCLSLVKGLGPREFLARLDAKVLGACEGLGAFAARDNDVLEEHDWCDDHQVVGAARVEGPDGPWTLALEINGFTGTDGRFMEAASQGTRIVSHFLNIKGMKLFTWWEDGEMRTQFESPYQRSGTTPDELLTEMAAVGYDLSDPSADGAVALGIPGMIALAQELTGIRLTAGLLTDAVYTAGMVTIA</sequence>
<comment type="caution">
    <text evidence="1">The sequence shown here is derived from an EMBL/GenBank/DDBJ whole genome shotgun (WGS) entry which is preliminary data.</text>
</comment>
<organism evidence="1 2">
    <name type="scientific">Actinocorallia herbida</name>
    <dbReference type="NCBI Taxonomy" id="58109"/>
    <lineage>
        <taxon>Bacteria</taxon>
        <taxon>Bacillati</taxon>
        <taxon>Actinomycetota</taxon>
        <taxon>Actinomycetes</taxon>
        <taxon>Streptosporangiales</taxon>
        <taxon>Thermomonosporaceae</taxon>
        <taxon>Actinocorallia</taxon>
    </lineage>
</organism>
<accession>A0A3N1CUX7</accession>
<dbReference type="InterPro" id="IPR045592">
    <property type="entry name" value="DUF6461"/>
</dbReference>
<dbReference type="Proteomes" id="UP000272400">
    <property type="component" value="Unassembled WGS sequence"/>
</dbReference>
<gene>
    <name evidence="1" type="ORF">EDD29_2627</name>
</gene>
<evidence type="ECO:0000313" key="2">
    <source>
        <dbReference type="Proteomes" id="UP000272400"/>
    </source>
</evidence>
<keyword evidence="2" id="KW-1185">Reference proteome</keyword>
<protein>
    <submittedName>
        <fullName evidence="1">Uncharacterized protein</fullName>
    </submittedName>
</protein>